<dbReference type="Proteomes" id="UP000289738">
    <property type="component" value="Chromosome B08"/>
</dbReference>
<dbReference type="EMBL" id="SDMP01000018">
    <property type="protein sequence ID" value="RYQ95238.1"/>
    <property type="molecule type" value="Genomic_DNA"/>
</dbReference>
<keyword evidence="7" id="KW-0812">Transmembrane</keyword>
<comment type="catalytic activity">
    <reaction evidence="5">
        <text>a very-long-chain acyl-CoA + malonyl-CoA + H(+) = a very-long-chain 3-oxoacyl-CoA + CO2 + CoA</text>
        <dbReference type="Rhea" id="RHEA:32727"/>
        <dbReference type="ChEBI" id="CHEBI:15378"/>
        <dbReference type="ChEBI" id="CHEBI:16526"/>
        <dbReference type="ChEBI" id="CHEBI:57287"/>
        <dbReference type="ChEBI" id="CHEBI:57384"/>
        <dbReference type="ChEBI" id="CHEBI:90725"/>
        <dbReference type="ChEBI" id="CHEBI:90736"/>
        <dbReference type="EC" id="2.3.1.199"/>
    </reaction>
</comment>
<evidence type="ECO:0000256" key="5">
    <source>
        <dbReference type="ARBA" id="ARBA00047375"/>
    </source>
</evidence>
<dbReference type="InterPro" id="IPR013747">
    <property type="entry name" value="ACP_syn_III_C"/>
</dbReference>
<keyword evidence="7" id="KW-0472">Membrane</keyword>
<evidence type="ECO:0000256" key="3">
    <source>
        <dbReference type="ARBA" id="ARBA00022679"/>
    </source>
</evidence>
<dbReference type="Pfam" id="PF08392">
    <property type="entry name" value="FAE1_CUT1_RppA"/>
    <property type="match status" value="1"/>
</dbReference>
<keyword evidence="3 6" id="KW-0808">Transferase</keyword>
<name>A0A444XZY5_ARAHY</name>
<evidence type="ECO:0000256" key="2">
    <source>
        <dbReference type="ARBA" id="ARBA00005531"/>
    </source>
</evidence>
<feature type="domain" description="FAE" evidence="8">
    <location>
        <begin position="67"/>
        <end position="351"/>
    </location>
</feature>
<comment type="similarity">
    <text evidence="2 6">Belongs to the thiolase-like superfamily. Chalcone/stilbene synthases family.</text>
</comment>
<dbReference type="CDD" id="cd00831">
    <property type="entry name" value="CHS_like"/>
    <property type="match status" value="1"/>
</dbReference>
<feature type="domain" description="Beta-ketoacyl-[acyl-carrier-protein] synthase III C-terminal" evidence="9">
    <location>
        <begin position="373"/>
        <end position="454"/>
    </location>
</feature>
<evidence type="ECO:0000259" key="8">
    <source>
        <dbReference type="Pfam" id="PF08392"/>
    </source>
</evidence>
<dbReference type="InterPro" id="IPR013601">
    <property type="entry name" value="FAE1_typ3_polyketide_synth"/>
</dbReference>
<feature type="transmembrane region" description="Helical" evidence="7">
    <location>
        <begin position="24"/>
        <end position="42"/>
    </location>
</feature>
<comment type="pathway">
    <text evidence="1 6">Lipid metabolism; fatty acid biosynthesis.</text>
</comment>
<dbReference type="UniPathway" id="UPA00094"/>
<sequence>MEPISEQSHASLLSKLLLSKLSHIMWSCTLFFVASSELFLILQKLEPKLHFLPLCFLLICFLLKWLLSRPSPVYIVDFSCLKPPNHCRVPFAAFIENASQFKLFEPKSLTFMAKALQASGQSENTYLPSPLHFIPPKTDQNEAIREVHKLLFPIIDDLFAKTNVSPIDIDILIVNCSCFCPSPSLSSIVINKYSMRSDIKSFHISGSGCSASALGIDMAQRLLRVHKNSTAMVLSTEILSTGWYTGNEIPKLILNCIFRMGSAAILLSNKNQLKKNAKYRVLRTLRTQSAFLDDGYLSAILEEDSVGKRGFSVRKNVLHVAREALRSNITALGYQVLPLSETLRYVVSLFKLRILKKDSKGKGIYVPNFMSVIQHICLPCTGMSVIRETGKALRLSERDIEPALATMHRFGNQSSSSLWYELAYLEAKQRVKKGDTVWLLGMGSGPKCTTVLLKSVTLLSGEPKNGPWADCIQHYPLLIN</sequence>
<dbReference type="AlphaFoldDB" id="A0A444XZY5"/>
<evidence type="ECO:0000313" key="11">
    <source>
        <dbReference type="Proteomes" id="UP000289738"/>
    </source>
</evidence>
<organism evidence="10 11">
    <name type="scientific">Arachis hypogaea</name>
    <name type="common">Peanut</name>
    <dbReference type="NCBI Taxonomy" id="3818"/>
    <lineage>
        <taxon>Eukaryota</taxon>
        <taxon>Viridiplantae</taxon>
        <taxon>Streptophyta</taxon>
        <taxon>Embryophyta</taxon>
        <taxon>Tracheophyta</taxon>
        <taxon>Spermatophyta</taxon>
        <taxon>Magnoliopsida</taxon>
        <taxon>eudicotyledons</taxon>
        <taxon>Gunneridae</taxon>
        <taxon>Pentapetalae</taxon>
        <taxon>rosids</taxon>
        <taxon>fabids</taxon>
        <taxon>Fabales</taxon>
        <taxon>Fabaceae</taxon>
        <taxon>Papilionoideae</taxon>
        <taxon>50 kb inversion clade</taxon>
        <taxon>dalbergioids sensu lato</taxon>
        <taxon>Dalbergieae</taxon>
        <taxon>Pterocarpus clade</taxon>
        <taxon>Arachis</taxon>
    </lineage>
</organism>
<feature type="transmembrane region" description="Helical" evidence="7">
    <location>
        <begin position="49"/>
        <end position="67"/>
    </location>
</feature>
<proteinExistence type="inferred from homology"/>
<dbReference type="InterPro" id="IPR016039">
    <property type="entry name" value="Thiolase-like"/>
</dbReference>
<gene>
    <name evidence="10" type="ORF">Ahy_B08g090308</name>
</gene>
<dbReference type="GO" id="GO:0016020">
    <property type="term" value="C:membrane"/>
    <property type="evidence" value="ECO:0007669"/>
    <property type="project" value="InterPro"/>
</dbReference>
<dbReference type="PIRSF" id="PIRSF036417">
    <property type="entry name" value="3-ktacl-CoA_syn"/>
    <property type="match status" value="1"/>
</dbReference>
<evidence type="ECO:0000256" key="1">
    <source>
        <dbReference type="ARBA" id="ARBA00005194"/>
    </source>
</evidence>
<dbReference type="InterPro" id="IPR012392">
    <property type="entry name" value="3-ktacl-CoA_syn"/>
</dbReference>
<dbReference type="Gene3D" id="3.40.47.10">
    <property type="match status" value="1"/>
</dbReference>
<accession>A0A444XZY5</accession>
<evidence type="ECO:0000256" key="4">
    <source>
        <dbReference type="ARBA" id="ARBA00023315"/>
    </source>
</evidence>
<dbReference type="GO" id="GO:0009922">
    <property type="term" value="F:fatty acid elongase activity"/>
    <property type="evidence" value="ECO:0007669"/>
    <property type="project" value="UniProtKB-EC"/>
</dbReference>
<evidence type="ECO:0000256" key="7">
    <source>
        <dbReference type="SAM" id="Phobius"/>
    </source>
</evidence>
<dbReference type="SMR" id="A0A444XZY5"/>
<evidence type="ECO:0000259" key="9">
    <source>
        <dbReference type="Pfam" id="PF08541"/>
    </source>
</evidence>
<reference evidence="10 11" key="1">
    <citation type="submission" date="2019-01" db="EMBL/GenBank/DDBJ databases">
        <title>Sequencing of cultivated peanut Arachis hypogaea provides insights into genome evolution and oil improvement.</title>
        <authorList>
            <person name="Chen X."/>
        </authorList>
    </citation>
    <scope>NUCLEOTIDE SEQUENCE [LARGE SCALE GENOMIC DNA]</scope>
    <source>
        <strain evidence="11">cv. Fuhuasheng</strain>
        <tissue evidence="10">Leaves</tissue>
    </source>
</reference>
<keyword evidence="7" id="KW-1133">Transmembrane helix</keyword>
<protein>
    <recommendedName>
        <fullName evidence="6">3-ketoacyl-CoA synthase</fullName>
        <ecNumber evidence="6">2.3.1.-</ecNumber>
    </recommendedName>
</protein>
<dbReference type="Pfam" id="PF08541">
    <property type="entry name" value="ACP_syn_III_C"/>
    <property type="match status" value="1"/>
</dbReference>
<dbReference type="PANTHER" id="PTHR31561">
    <property type="entry name" value="3-KETOACYL-COA SYNTHASE"/>
    <property type="match status" value="1"/>
</dbReference>
<dbReference type="SUPFAM" id="SSF53901">
    <property type="entry name" value="Thiolase-like"/>
    <property type="match status" value="2"/>
</dbReference>
<keyword evidence="11" id="KW-1185">Reference proteome</keyword>
<comment type="caution">
    <text evidence="10">The sequence shown here is derived from an EMBL/GenBank/DDBJ whole genome shotgun (WGS) entry which is preliminary data.</text>
</comment>
<dbReference type="GO" id="GO:0006633">
    <property type="term" value="P:fatty acid biosynthetic process"/>
    <property type="evidence" value="ECO:0007669"/>
    <property type="project" value="UniProtKB-UniPathway"/>
</dbReference>
<evidence type="ECO:0000313" key="10">
    <source>
        <dbReference type="EMBL" id="RYQ95238.1"/>
    </source>
</evidence>
<keyword evidence="4 6" id="KW-0012">Acyltransferase</keyword>
<dbReference type="Gramene" id="arahy.Tifrunner.gnm2.ann2.Ah18g356900.1">
    <property type="protein sequence ID" value="arahy.Tifrunner.gnm2.ann2.Ah18g356900.1-CDS-1"/>
    <property type="gene ID" value="arahy.Tifrunner.gnm2.ann2.Ah18g356900"/>
</dbReference>
<dbReference type="STRING" id="3818.A0A444XZY5"/>
<evidence type="ECO:0000256" key="6">
    <source>
        <dbReference type="PIRNR" id="PIRNR036417"/>
    </source>
</evidence>
<dbReference type="EC" id="2.3.1.-" evidence="6"/>
<dbReference type="OrthoDB" id="329835at2759"/>